<organism evidence="2 3">
    <name type="scientific">Cereibacter changlensis</name>
    <dbReference type="NCBI Taxonomy" id="402884"/>
    <lineage>
        <taxon>Bacteria</taxon>
        <taxon>Pseudomonadati</taxon>
        <taxon>Pseudomonadota</taxon>
        <taxon>Alphaproteobacteria</taxon>
        <taxon>Rhodobacterales</taxon>
        <taxon>Paracoccaceae</taxon>
        <taxon>Cereibacter</taxon>
    </lineage>
</organism>
<feature type="domain" description="Acyclic terpene utilisation N-terminal" evidence="1">
    <location>
        <begin position="2"/>
        <end position="434"/>
    </location>
</feature>
<dbReference type="AlphaFoldDB" id="A0A4U0YY01"/>
<sequence>MAAGAGYSGDRIEPAADLAQRGRLDYLVFECLAERTIADAQLRRWADPSGGYDPFLDARITAVLDACRRNGTRIISNMGAANAPAAAQRVRKIAAEMGHADLCVATVTGDDVLDICRKQDVTLDNGLTFRALGARVISANAYLGAAPIAAALAQGADIVLTGRVSDPALFLAPLIHEFGWSMTDWDLLGKGVLIGHLLECAGQLCGGYFADPGYKDVPDMARLGFPLAEVTADGLAEFSKLAGTGGRINSATAKEQVLYEIHDPARYLQPDVVADFSKVTVLETGQDRVRVTGASGTARTGMLKVSVSYHDGFIGDGQISYAGPGAVERGRLALEILRERLAAIDAMQDARFDLIGLDALHGTNLSRGTLPYEVRVRVTARAPSADIAARVGHEVEALYTNGPAGGGGAVKTVRPGVALASAFIHESQAPARVVMLGRASA</sequence>
<dbReference type="Proteomes" id="UP000306340">
    <property type="component" value="Unassembled WGS sequence"/>
</dbReference>
<accession>A0A4U0YY01</accession>
<comment type="caution">
    <text evidence="2">The sequence shown here is derived from an EMBL/GenBank/DDBJ whole genome shotgun (WGS) entry which is preliminary data.</text>
</comment>
<evidence type="ECO:0000259" key="1">
    <source>
        <dbReference type="Pfam" id="PF07287"/>
    </source>
</evidence>
<dbReference type="EMBL" id="SWAU01000025">
    <property type="protein sequence ID" value="TKA97732.1"/>
    <property type="molecule type" value="Genomic_DNA"/>
</dbReference>
<dbReference type="PANTHER" id="PTHR47472">
    <property type="entry name" value="PROPIONYL-COA CARBOXYLASE"/>
    <property type="match status" value="1"/>
</dbReference>
<gene>
    <name evidence="2" type="ORF">FAZ78_04555</name>
</gene>
<evidence type="ECO:0000313" key="3">
    <source>
        <dbReference type="Proteomes" id="UP000306340"/>
    </source>
</evidence>
<dbReference type="PANTHER" id="PTHR47472:SF1">
    <property type="entry name" value="DUF1446-DOMAIN-CONTAINING PROTEIN"/>
    <property type="match status" value="1"/>
</dbReference>
<protein>
    <submittedName>
        <fullName evidence="2">DUF1446 domain-containing protein</fullName>
    </submittedName>
</protein>
<evidence type="ECO:0000313" key="2">
    <source>
        <dbReference type="EMBL" id="TKA97732.1"/>
    </source>
</evidence>
<dbReference type="Pfam" id="PF07287">
    <property type="entry name" value="AtuA"/>
    <property type="match status" value="1"/>
</dbReference>
<proteinExistence type="predicted"/>
<dbReference type="InterPro" id="IPR010839">
    <property type="entry name" value="AtuA_N"/>
</dbReference>
<reference evidence="2 3" key="1">
    <citation type="submission" date="2019-04" db="EMBL/GenBank/DDBJ databases">
        <title>Crypto-aerobic microbial life in anoxic (sulfidic) marine sediments.</title>
        <authorList>
            <person name="Bhattacharya S."/>
            <person name="Roy C."/>
            <person name="Mondal N."/>
            <person name="Sarkar J."/>
            <person name="Mandal S."/>
            <person name="Rameez M.J."/>
            <person name="Ghosh W."/>
        </authorList>
    </citation>
    <scope>NUCLEOTIDE SEQUENCE [LARGE SCALE GENOMIC DNA]</scope>
    <source>
        <strain evidence="2 3">SBBC</strain>
    </source>
</reference>
<name>A0A4U0YY01_9RHOB</name>